<dbReference type="FunFam" id="1.10.238.10:FF:000274">
    <property type="entry name" value="Follistatin-like 1b"/>
    <property type="match status" value="1"/>
</dbReference>
<feature type="domain" description="EF-hand" evidence="18">
    <location>
        <begin position="547"/>
        <end position="582"/>
    </location>
</feature>
<keyword evidence="9" id="KW-0677">Repeat</keyword>
<evidence type="ECO:0000256" key="9">
    <source>
        <dbReference type="ARBA" id="ARBA00022737"/>
    </source>
</evidence>
<evidence type="ECO:0000256" key="4">
    <source>
        <dbReference type="ARBA" id="ARBA00022525"/>
    </source>
</evidence>
<dbReference type="PANTHER" id="PTHR10913:SF13">
    <property type="entry name" value="FOLLISTATIN-RELATED PROTEIN 1"/>
    <property type="match status" value="1"/>
</dbReference>
<evidence type="ECO:0000259" key="19">
    <source>
        <dbReference type="PROSITE" id="PS50835"/>
    </source>
</evidence>
<dbReference type="InterPro" id="IPR057020">
    <property type="entry name" value="EF-hand_FSTL1"/>
</dbReference>
<dbReference type="SUPFAM" id="SSF57603">
    <property type="entry name" value="FnI-like domain"/>
    <property type="match status" value="1"/>
</dbReference>
<evidence type="ECO:0000259" key="18">
    <source>
        <dbReference type="PROSITE" id="PS50222"/>
    </source>
</evidence>
<dbReference type="PANTHER" id="PTHR10913">
    <property type="entry name" value="FOLLISTATIN-RELATED"/>
    <property type="match status" value="1"/>
</dbReference>
<keyword evidence="10" id="KW-1133">Transmembrane helix</keyword>
<dbReference type="InterPro" id="IPR013106">
    <property type="entry name" value="Ig_V-set"/>
</dbReference>
<dbReference type="GO" id="GO:0016020">
    <property type="term" value="C:membrane"/>
    <property type="evidence" value="ECO:0007669"/>
    <property type="project" value="UniProtKB-SubCell"/>
</dbReference>
<feature type="domain" description="Ig-like" evidence="19">
    <location>
        <begin position="133"/>
        <end position="225"/>
    </location>
</feature>
<evidence type="ECO:0000256" key="14">
    <source>
        <dbReference type="ARBA" id="ARBA00042478"/>
    </source>
</evidence>
<dbReference type="GO" id="GO:0005509">
    <property type="term" value="F:calcium ion binding"/>
    <property type="evidence" value="ECO:0007669"/>
    <property type="project" value="InterPro"/>
</dbReference>
<dbReference type="Proteomes" id="UP000606274">
    <property type="component" value="Unassembled WGS sequence"/>
</dbReference>
<dbReference type="Pfam" id="PF13927">
    <property type="entry name" value="Ig_3"/>
    <property type="match status" value="1"/>
</dbReference>
<keyword evidence="8" id="KW-0732">Signal</keyword>
<evidence type="ECO:0000256" key="12">
    <source>
        <dbReference type="ARBA" id="ARBA00023157"/>
    </source>
</evidence>
<dbReference type="InterPro" id="IPR011992">
    <property type="entry name" value="EF-hand-dom_pair"/>
</dbReference>
<dbReference type="PROSITE" id="PS51465">
    <property type="entry name" value="KAZAL_2"/>
    <property type="match status" value="1"/>
</dbReference>
<dbReference type="Pfam" id="PF23244">
    <property type="entry name" value="VWF"/>
    <property type="match status" value="1"/>
</dbReference>
<dbReference type="Gene3D" id="2.60.40.10">
    <property type="entry name" value="Immunoglobulins"/>
    <property type="match status" value="3"/>
</dbReference>
<dbReference type="CDD" id="cd00104">
    <property type="entry name" value="KAZAL_FS"/>
    <property type="match status" value="1"/>
</dbReference>
<dbReference type="SUPFAM" id="SSF47473">
    <property type="entry name" value="EF-hand"/>
    <property type="match status" value="1"/>
</dbReference>
<keyword evidence="4" id="KW-0964">Secreted</keyword>
<dbReference type="InterPro" id="IPR002350">
    <property type="entry name" value="Kazal_dom"/>
</dbReference>
<evidence type="ECO:0000256" key="1">
    <source>
        <dbReference type="ARBA" id="ARBA00004167"/>
    </source>
</evidence>
<accession>A0A8T0BV61</accession>
<evidence type="ECO:0000256" key="6">
    <source>
        <dbReference type="ARBA" id="ARBA00022674"/>
    </source>
</evidence>
<dbReference type="FunFam" id="3.30.60.30:FF:000017">
    <property type="entry name" value="Follistatin like 1"/>
    <property type="match status" value="1"/>
</dbReference>
<name>A0A8T0BV61_SILME</name>
<evidence type="ECO:0000259" key="20">
    <source>
        <dbReference type="PROSITE" id="PS51465"/>
    </source>
</evidence>
<sequence length="666" mass="73754">MEDQPAAASGFVEDQSAATSESVIGHNVTVSSGEDAHLNCQMLKTNEPMTSATWQRRTKEMPQNYDFFIMTLDHNEHNYLGERVKFTGNFSGRLGSILLRNVSLQDEGIYTCILNIFPSGPYETELYLTVLVPPVVTVNVAVHPVAGDTDELLPTCTAANSKPAAEVSWNLGALRDSVEVQITHTVDSEGRYTVTSSLISKKSKDLKQENVHCLVSHPGLKEKLNCTLAIHYPPQVVYISPSGPTEFHCKADAHPKPTYFSWSRCLLVKEPLSSGDTNTLIIQPTPDSHGCYYCMASNQHGKSICFFNSRAGLHVSSGFLSASRISCPLGVQSRARSGAFILFFLPGASKPTNIINKMFRSLAAVVLLVAVSCQAQEPQSKSKVCANVFCGAGRECAVTEKGEPTCLCIEQCKPHKRSVCGSNGKTYRNHCELHRDACLTGLKIQVAHDGHCRERKTEKPAASPVVCYVGDRNELRRRVIEWLQTEVVPDGWFTKGSNFTDILLKYFKNYDNGDSQLDSAELLSFIQHNDSAVELHSYVEEENNRLLRSLCVDALIELSDQNADWKLSFDEFLNCLRPGFNPPEKKCALEDETYEDGAETQVDCNLCVCACGNWVCTAMTCDEKTPALEPSTGDETMTEEEWSLRVAELNKHQETMEQIKSSTKEV</sequence>
<evidence type="ECO:0000256" key="15">
    <source>
        <dbReference type="ARBA" id="ARBA00045812"/>
    </source>
</evidence>
<dbReference type="Pfam" id="PF08205">
    <property type="entry name" value="C2-set_2"/>
    <property type="match status" value="1"/>
</dbReference>
<comment type="subunit">
    <text evidence="16">Homodimer. Interacts with SCN10A. Interacts with DIP2A; DIP2A may act as a cell surface receptor for FSTL1. Interacts with BMP4. Interacts with CD14; this interaction promotes TL4-mediated signaling cascade.</text>
</comment>
<dbReference type="InterPro" id="IPR036058">
    <property type="entry name" value="Kazal_dom_sf"/>
</dbReference>
<evidence type="ECO:0000313" key="21">
    <source>
        <dbReference type="EMBL" id="KAF7709220.1"/>
    </source>
</evidence>
<reference evidence="21" key="1">
    <citation type="submission" date="2020-08" db="EMBL/GenBank/DDBJ databases">
        <title>Chromosome-level assembly of Southern catfish (Silurus meridionalis) provides insights into visual adaptation to the nocturnal and benthic lifestyles.</title>
        <authorList>
            <person name="Zhang Y."/>
            <person name="Wang D."/>
            <person name="Peng Z."/>
        </authorList>
    </citation>
    <scope>NUCLEOTIDE SEQUENCE</scope>
    <source>
        <strain evidence="21">SWU-2019-XX</strain>
        <tissue evidence="21">Muscle</tissue>
    </source>
</reference>
<organism evidence="21 22">
    <name type="scientific">Silurus meridionalis</name>
    <name type="common">Southern catfish</name>
    <name type="synonym">Silurus soldatovi meridionalis</name>
    <dbReference type="NCBI Taxonomy" id="175797"/>
    <lineage>
        <taxon>Eukaryota</taxon>
        <taxon>Metazoa</taxon>
        <taxon>Chordata</taxon>
        <taxon>Craniata</taxon>
        <taxon>Vertebrata</taxon>
        <taxon>Euteleostomi</taxon>
        <taxon>Actinopterygii</taxon>
        <taxon>Neopterygii</taxon>
        <taxon>Teleostei</taxon>
        <taxon>Ostariophysi</taxon>
        <taxon>Siluriformes</taxon>
        <taxon>Siluridae</taxon>
        <taxon>Silurus</taxon>
    </lineage>
</organism>
<dbReference type="InterPro" id="IPR002048">
    <property type="entry name" value="EF_hand_dom"/>
</dbReference>
<dbReference type="AlphaFoldDB" id="A0A8T0BV61"/>
<keyword evidence="11" id="KW-0472">Membrane</keyword>
<keyword evidence="7" id="KW-0812">Transmembrane</keyword>
<feature type="domain" description="Ig-like" evidence="19">
    <location>
        <begin position="233"/>
        <end position="305"/>
    </location>
</feature>
<feature type="domain" description="Ig-like" evidence="19">
    <location>
        <begin position="5"/>
        <end position="129"/>
    </location>
</feature>
<gene>
    <name evidence="21" type="ORF">HF521_016070</name>
</gene>
<proteinExistence type="predicted"/>
<dbReference type="InterPro" id="IPR003599">
    <property type="entry name" value="Ig_sub"/>
</dbReference>
<comment type="subcellular location">
    <subcellularLocation>
        <location evidence="1">Membrane</location>
        <topology evidence="1">Single-pass membrane protein</topology>
    </subcellularLocation>
    <subcellularLocation>
        <location evidence="2">Secreted</location>
    </subcellularLocation>
</comment>
<evidence type="ECO:0000256" key="3">
    <source>
        <dbReference type="ARBA" id="ARBA00019697"/>
    </source>
</evidence>
<protein>
    <recommendedName>
        <fullName evidence="3">Follistatin-related protein 1</fullName>
    </recommendedName>
    <alternativeName>
        <fullName evidence="14">Follistatin-like protein 1</fullName>
    </alternativeName>
</protein>
<dbReference type="Gene3D" id="1.10.238.10">
    <property type="entry name" value="EF-hand"/>
    <property type="match status" value="1"/>
</dbReference>
<dbReference type="InterPro" id="IPR036179">
    <property type="entry name" value="Ig-like_dom_sf"/>
</dbReference>
<dbReference type="GO" id="GO:0005615">
    <property type="term" value="C:extracellular space"/>
    <property type="evidence" value="ECO:0007669"/>
    <property type="project" value="TreeGrafter"/>
</dbReference>
<dbReference type="Pfam" id="PF07648">
    <property type="entry name" value="Kazal_2"/>
    <property type="match status" value="1"/>
</dbReference>
<feature type="region of interest" description="Disordered" evidence="17">
    <location>
        <begin position="1"/>
        <end position="20"/>
    </location>
</feature>
<dbReference type="GO" id="GO:0030510">
    <property type="term" value="P:regulation of BMP signaling pathway"/>
    <property type="evidence" value="ECO:0007669"/>
    <property type="project" value="TreeGrafter"/>
</dbReference>
<comment type="caution">
    <text evidence="21">The sequence shown here is derived from an EMBL/GenBank/DDBJ whole genome shotgun (WGS) entry which is preliminary data.</text>
</comment>
<dbReference type="Pfam" id="PF23564">
    <property type="entry name" value="EF-hand_FSTL1"/>
    <property type="match status" value="1"/>
</dbReference>
<dbReference type="SMART" id="SM00280">
    <property type="entry name" value="KAZAL"/>
    <property type="match status" value="1"/>
</dbReference>
<evidence type="ECO:0000256" key="17">
    <source>
        <dbReference type="SAM" id="MobiDB-lite"/>
    </source>
</evidence>
<dbReference type="GO" id="GO:0030154">
    <property type="term" value="P:cell differentiation"/>
    <property type="evidence" value="ECO:0007669"/>
    <property type="project" value="TreeGrafter"/>
</dbReference>
<keyword evidence="5" id="KW-0597">Phosphoprotein</keyword>
<comment type="function">
    <text evidence="15">Secreted glycoprotein that is involved in various physiological processes, such as angiogenesis, regulation of the immune response, cell proliferation and differentiation. Plays a role in the development of the central nervous system, skeletal system, lungs, and ureter. Promotes endothelial cell survival, migration and differentiation into network structures in an AKT-dependent manner. Also promotes survival of cardiac myocytes. Initiates various signaling cascades by activating different receptors on the cell surface such as DIP2A, TLR4 or BMP receptors.</text>
</comment>
<dbReference type="InterPro" id="IPR013162">
    <property type="entry name" value="CD80_C2-set"/>
</dbReference>
<evidence type="ECO:0000256" key="13">
    <source>
        <dbReference type="ARBA" id="ARBA00023180"/>
    </source>
</evidence>
<keyword evidence="12" id="KW-1015">Disulfide bond</keyword>
<dbReference type="PROSITE" id="PS50222">
    <property type="entry name" value="EF_HAND_2"/>
    <property type="match status" value="1"/>
</dbReference>
<dbReference type="EMBL" id="JABFDY010000003">
    <property type="protein sequence ID" value="KAF7709220.1"/>
    <property type="molecule type" value="Genomic_DNA"/>
</dbReference>
<dbReference type="PROSITE" id="PS50835">
    <property type="entry name" value="IG_LIKE"/>
    <property type="match status" value="3"/>
</dbReference>
<dbReference type="Gene3D" id="3.30.60.30">
    <property type="match status" value="1"/>
</dbReference>
<evidence type="ECO:0000256" key="16">
    <source>
        <dbReference type="ARBA" id="ARBA00046973"/>
    </source>
</evidence>
<evidence type="ECO:0000256" key="10">
    <source>
        <dbReference type="ARBA" id="ARBA00022989"/>
    </source>
</evidence>
<evidence type="ECO:0000256" key="2">
    <source>
        <dbReference type="ARBA" id="ARBA00004613"/>
    </source>
</evidence>
<keyword evidence="6" id="KW-0358">Heparin-binding</keyword>
<keyword evidence="13" id="KW-0325">Glycoprotein</keyword>
<evidence type="ECO:0000256" key="8">
    <source>
        <dbReference type="ARBA" id="ARBA00022729"/>
    </source>
</evidence>
<evidence type="ECO:0000313" key="22">
    <source>
        <dbReference type="Proteomes" id="UP000606274"/>
    </source>
</evidence>
<dbReference type="SMART" id="SM00274">
    <property type="entry name" value="FOLN"/>
    <property type="match status" value="1"/>
</dbReference>
<dbReference type="InterPro" id="IPR015369">
    <property type="entry name" value="Follistatin/Osteonectin_EGF"/>
</dbReference>
<evidence type="ECO:0000256" key="5">
    <source>
        <dbReference type="ARBA" id="ARBA00022553"/>
    </source>
</evidence>
<dbReference type="SUPFAM" id="SSF100895">
    <property type="entry name" value="Kazal-type serine protease inhibitors"/>
    <property type="match status" value="1"/>
</dbReference>
<dbReference type="Pfam" id="PF09289">
    <property type="entry name" value="FOLN"/>
    <property type="match status" value="1"/>
</dbReference>
<keyword evidence="22" id="KW-1185">Reference proteome</keyword>
<dbReference type="CDD" id="cd16233">
    <property type="entry name" value="EFh_SPARC_FSTL1"/>
    <property type="match status" value="1"/>
</dbReference>
<dbReference type="InterPro" id="IPR007110">
    <property type="entry name" value="Ig-like_dom"/>
</dbReference>
<evidence type="ECO:0000256" key="7">
    <source>
        <dbReference type="ARBA" id="ARBA00022692"/>
    </source>
</evidence>
<dbReference type="InterPro" id="IPR050653">
    <property type="entry name" value="Prot_Inhib_GrowthFact_Antg"/>
</dbReference>
<feature type="domain" description="Kazal-like" evidence="20">
    <location>
        <begin position="407"/>
        <end position="454"/>
    </location>
</feature>
<dbReference type="GO" id="GO:0008201">
    <property type="term" value="F:heparin binding"/>
    <property type="evidence" value="ECO:0007669"/>
    <property type="project" value="UniProtKB-KW"/>
</dbReference>
<dbReference type="InterPro" id="IPR003645">
    <property type="entry name" value="Fol_N"/>
</dbReference>
<dbReference type="Pfam" id="PF07686">
    <property type="entry name" value="V-set"/>
    <property type="match status" value="1"/>
</dbReference>
<dbReference type="SMART" id="SM00409">
    <property type="entry name" value="IG"/>
    <property type="match status" value="2"/>
</dbReference>
<dbReference type="InterPro" id="IPR013783">
    <property type="entry name" value="Ig-like_fold"/>
</dbReference>
<dbReference type="SUPFAM" id="SSF48726">
    <property type="entry name" value="Immunoglobulin"/>
    <property type="match status" value="3"/>
</dbReference>
<evidence type="ECO:0000256" key="11">
    <source>
        <dbReference type="ARBA" id="ARBA00023136"/>
    </source>
</evidence>